<dbReference type="InterPro" id="IPR007324">
    <property type="entry name" value="Sugar-bd_dom_put"/>
</dbReference>
<dbReference type="PROSITE" id="PS50943">
    <property type="entry name" value="HTH_CROC1"/>
    <property type="match status" value="1"/>
</dbReference>
<dbReference type="InterPro" id="IPR051054">
    <property type="entry name" value="SorC_transcr_regulators"/>
</dbReference>
<evidence type="ECO:0000313" key="9">
    <source>
        <dbReference type="Proteomes" id="UP000014148"/>
    </source>
</evidence>
<dbReference type="PATRIC" id="fig|1158601.3.peg.3803"/>
<evidence type="ECO:0000256" key="3">
    <source>
        <dbReference type="ARBA" id="ARBA00023125"/>
    </source>
</evidence>
<dbReference type="InterPro" id="IPR001387">
    <property type="entry name" value="Cro/C1-type_HTH"/>
</dbReference>
<evidence type="ECO:0000313" key="7">
    <source>
        <dbReference type="EMBL" id="EOT70424.1"/>
    </source>
</evidence>
<dbReference type="InterPro" id="IPR009057">
    <property type="entry name" value="Homeodomain-like_sf"/>
</dbReference>
<evidence type="ECO:0000256" key="4">
    <source>
        <dbReference type="ARBA" id="ARBA00023163"/>
    </source>
</evidence>
<evidence type="ECO:0000259" key="5">
    <source>
        <dbReference type="PROSITE" id="PS50943"/>
    </source>
</evidence>
<dbReference type="SUPFAM" id="SSF46689">
    <property type="entry name" value="Homeodomain-like"/>
    <property type="match status" value="1"/>
</dbReference>
<keyword evidence="9" id="KW-1185">Reference proteome</keyword>
<comment type="caution">
    <text evidence="6">The sequence shown here is derived from an EMBL/GenBank/DDBJ whole genome shotgun (WGS) entry which is preliminary data.</text>
</comment>
<dbReference type="EMBL" id="AJAK01000030">
    <property type="protein sequence ID" value="EOH72251.1"/>
    <property type="molecule type" value="Genomic_DNA"/>
</dbReference>
<reference evidence="7 9" key="2">
    <citation type="submission" date="2013-03" db="EMBL/GenBank/DDBJ databases">
        <title>The Genome Sequence of Enterococcus malodoratus ATCC_43197 (PacBio/Illumina hybrid assembly).</title>
        <authorList>
            <consortium name="The Broad Institute Genomics Platform"/>
            <consortium name="The Broad Institute Genome Sequencing Center for Infectious Disease"/>
            <person name="Earl A."/>
            <person name="Russ C."/>
            <person name="Gilmore M."/>
            <person name="Surin D."/>
            <person name="Walker B."/>
            <person name="Young S."/>
            <person name="Zeng Q."/>
            <person name="Gargeya S."/>
            <person name="Fitzgerald M."/>
            <person name="Haas B."/>
            <person name="Abouelleil A."/>
            <person name="Allen A.W."/>
            <person name="Alvarado L."/>
            <person name="Arachchi H.M."/>
            <person name="Berlin A.M."/>
            <person name="Chapman S.B."/>
            <person name="Gainer-Dewar J."/>
            <person name="Goldberg J."/>
            <person name="Griggs A."/>
            <person name="Gujja S."/>
            <person name="Hansen M."/>
            <person name="Howarth C."/>
            <person name="Imamovic A."/>
            <person name="Ireland A."/>
            <person name="Larimer J."/>
            <person name="McCowan C."/>
            <person name="Murphy C."/>
            <person name="Pearson M."/>
            <person name="Poon T.W."/>
            <person name="Priest M."/>
            <person name="Roberts A."/>
            <person name="Saif S."/>
            <person name="Shea T."/>
            <person name="Sisk P."/>
            <person name="Sykes S."/>
            <person name="Wortman J."/>
            <person name="Nusbaum C."/>
            <person name="Birren B."/>
        </authorList>
    </citation>
    <scope>NUCLEOTIDE SEQUENCE [LARGE SCALE GENOMIC DNA]</scope>
    <source>
        <strain evidence="7 9">ATCC 43197</strain>
    </source>
</reference>
<dbReference type="GO" id="GO:0030246">
    <property type="term" value="F:carbohydrate binding"/>
    <property type="evidence" value="ECO:0007669"/>
    <property type="project" value="InterPro"/>
</dbReference>
<evidence type="ECO:0000256" key="2">
    <source>
        <dbReference type="ARBA" id="ARBA00023015"/>
    </source>
</evidence>
<dbReference type="Proteomes" id="UP000014148">
    <property type="component" value="Unassembled WGS sequence"/>
</dbReference>
<dbReference type="Pfam" id="PF04198">
    <property type="entry name" value="Sugar-bind"/>
    <property type="match status" value="1"/>
</dbReference>
<name>R2QUT7_9ENTE</name>
<evidence type="ECO:0000313" key="6">
    <source>
        <dbReference type="EMBL" id="EOH72251.1"/>
    </source>
</evidence>
<keyword evidence="2" id="KW-0805">Transcription regulation</keyword>
<dbReference type="Gene3D" id="1.10.10.60">
    <property type="entry name" value="Homeodomain-like"/>
    <property type="match status" value="1"/>
</dbReference>
<dbReference type="GO" id="GO:0003677">
    <property type="term" value="F:DNA binding"/>
    <property type="evidence" value="ECO:0007669"/>
    <property type="project" value="UniProtKB-KW"/>
</dbReference>
<dbReference type="eggNOG" id="COG2390">
    <property type="taxonomic scope" value="Bacteria"/>
</dbReference>
<dbReference type="InterPro" id="IPR037171">
    <property type="entry name" value="NagB/RpiA_transferase-like"/>
</dbReference>
<dbReference type="Pfam" id="PF13412">
    <property type="entry name" value="HTH_24"/>
    <property type="match status" value="1"/>
</dbReference>
<proteinExistence type="inferred from homology"/>
<dbReference type="Proteomes" id="UP000013783">
    <property type="component" value="Unassembled WGS sequence"/>
</dbReference>
<gene>
    <name evidence="7" type="ORF">I585_01904</name>
    <name evidence="6" type="ORF">UAI_03835</name>
</gene>
<dbReference type="Gene3D" id="3.40.50.1360">
    <property type="match status" value="1"/>
</dbReference>
<sequence>MTFSYLREIGINRIVNEIKSCSGDGIIMAIKHNRDIVKVATMYYKKNLKQSEIAKQLGISRSLVSKYLNDAKNEGVVDIFIKSESAYSIELELALEELFGLKKAAVLDTSSLRKDEIERLLVQTAITAFQKEIAKAKTIGLSWGKMLRGIVDEYPYENHADATIIPLIGGLGSEMVDVHSNQLAYDLSKKLRAKCKYLYAPALVDNAFIKKSLVENEGIRDVLEAGKNVDFALVGIASPFSKNNTMTEIGYVDQQDIDELEKLNVIGDVNSKFIDSAGQEVTCEINENVIGLGVEDVRKISNVAVACYEDSKKDVLYVGTKTKIFTHITVTDTLAEYLLEQAKNEAL</sequence>
<dbReference type="PANTHER" id="PTHR34294:SF12">
    <property type="entry name" value="SUGAR-BINDING TRANSCRIPTIONAL REGULATOR"/>
    <property type="match status" value="1"/>
</dbReference>
<keyword evidence="3" id="KW-0238">DNA-binding</keyword>
<dbReference type="STRING" id="71451.RV07_GL000374"/>
<organism evidence="6 8">
    <name type="scientific">Enterococcus malodoratus ATCC 43197</name>
    <dbReference type="NCBI Taxonomy" id="1158601"/>
    <lineage>
        <taxon>Bacteria</taxon>
        <taxon>Bacillati</taxon>
        <taxon>Bacillota</taxon>
        <taxon>Bacilli</taxon>
        <taxon>Lactobacillales</taxon>
        <taxon>Enterococcaceae</taxon>
        <taxon>Enterococcus</taxon>
    </lineage>
</organism>
<dbReference type="EMBL" id="ASWA01000002">
    <property type="protein sequence ID" value="EOT70424.1"/>
    <property type="molecule type" value="Genomic_DNA"/>
</dbReference>
<evidence type="ECO:0000313" key="8">
    <source>
        <dbReference type="Proteomes" id="UP000013783"/>
    </source>
</evidence>
<protein>
    <recommendedName>
        <fullName evidence="5">HTH cro/C1-type domain-containing protein</fullName>
    </recommendedName>
</protein>
<evidence type="ECO:0000256" key="1">
    <source>
        <dbReference type="ARBA" id="ARBA00010466"/>
    </source>
</evidence>
<keyword evidence="4" id="KW-0804">Transcription</keyword>
<dbReference type="PANTHER" id="PTHR34294">
    <property type="entry name" value="TRANSCRIPTIONAL REGULATOR-RELATED"/>
    <property type="match status" value="1"/>
</dbReference>
<comment type="similarity">
    <text evidence="1">Belongs to the SorC transcriptional regulatory family.</text>
</comment>
<reference evidence="6 8" key="1">
    <citation type="submission" date="2013-02" db="EMBL/GenBank/DDBJ databases">
        <title>The Genome Sequence of Enterococcus malodoratus ATCC_43197.</title>
        <authorList>
            <consortium name="The Broad Institute Genome Sequencing Platform"/>
            <consortium name="The Broad Institute Genome Sequencing Center for Infectious Disease"/>
            <person name="Earl A.M."/>
            <person name="Gilmore M.S."/>
            <person name="Lebreton F."/>
            <person name="Walker B."/>
            <person name="Young S.K."/>
            <person name="Zeng Q."/>
            <person name="Gargeya S."/>
            <person name="Fitzgerald M."/>
            <person name="Haas B."/>
            <person name="Abouelleil A."/>
            <person name="Alvarado L."/>
            <person name="Arachchi H.M."/>
            <person name="Berlin A.M."/>
            <person name="Chapman S.B."/>
            <person name="Dewar J."/>
            <person name="Goldberg J."/>
            <person name="Griggs A."/>
            <person name="Gujja S."/>
            <person name="Hansen M."/>
            <person name="Howarth C."/>
            <person name="Imamovic A."/>
            <person name="Larimer J."/>
            <person name="McCowan C."/>
            <person name="Murphy C."/>
            <person name="Neiman D."/>
            <person name="Pearson M."/>
            <person name="Priest M."/>
            <person name="Roberts A."/>
            <person name="Saif S."/>
            <person name="Shea T."/>
            <person name="Sisk P."/>
            <person name="Sykes S."/>
            <person name="Wortman J."/>
            <person name="Nusbaum C."/>
            <person name="Birren B."/>
        </authorList>
    </citation>
    <scope>NUCLEOTIDE SEQUENCE [LARGE SCALE GENOMIC DNA]</scope>
    <source>
        <strain evidence="6 8">ATCC 43197</strain>
    </source>
</reference>
<dbReference type="AlphaFoldDB" id="R2QUT7"/>
<dbReference type="CDD" id="cd00093">
    <property type="entry name" value="HTH_XRE"/>
    <property type="match status" value="1"/>
</dbReference>
<feature type="domain" description="HTH cro/C1-type" evidence="5">
    <location>
        <begin position="45"/>
        <end position="107"/>
    </location>
</feature>
<dbReference type="SUPFAM" id="SSF100950">
    <property type="entry name" value="NagB/RpiA/CoA transferase-like"/>
    <property type="match status" value="1"/>
</dbReference>
<accession>R2QUT7</accession>